<dbReference type="InterPro" id="IPR011009">
    <property type="entry name" value="Kinase-like_dom_sf"/>
</dbReference>
<reference evidence="2" key="1">
    <citation type="journal article" date="2013" name="Genome Biol.">
        <title>Comparative genomics of the core and accessory genomes of 48 Sinorhizobium strains comprising five genospecies.</title>
        <authorList>
            <person name="Sugawara M."/>
            <person name="Epstein B."/>
            <person name="Badgley B.D."/>
            <person name="Unno T."/>
            <person name="Xu L."/>
            <person name="Reese J."/>
            <person name="Gyaneshwar P."/>
            <person name="Denny R."/>
            <person name="Mudge J."/>
            <person name="Bharti A.K."/>
            <person name="Farmer A.D."/>
            <person name="May G.D."/>
            <person name="Woodward J.E."/>
            <person name="Medigue C."/>
            <person name="Vallenet D."/>
            <person name="Lajus A."/>
            <person name="Rouy Z."/>
            <person name="Martinez-Vaz B."/>
            <person name="Tiffin P."/>
            <person name="Young N.D."/>
            <person name="Sadowsky M.J."/>
        </authorList>
    </citation>
    <scope>NUCLEOTIDE SEQUENCE</scope>
    <source>
        <strain evidence="2">M30</strain>
    </source>
</reference>
<sequence length="310" mass="34812">MAKGQTSVFLKRVRNGGIFRVPREIKIHRLAMAAQVEHGPFTARLLGYRRGIFSSELHIERLDGPSPKHIGELSDVGALIARVEANTNRLFKVRRVAIDPKLDFYLSGARHGRRYDISSIAAAYRRNNQPPFPEFEDIVQLCATSIARNEAQLMGAEPVLSHLDHLAKNFIRTGEGVFLIDWGEGYIGRRGFDAGSFLMVLLRSYDVSRFESEANLFCRSYLARAIGGPDVLAAMNRVFLPRSLWYFLRPDIVSRFQTIGKLDEWRAKLLILGRFASGQFWRHAGLSDGERSTEGTGHKGRPEASALGGR</sequence>
<evidence type="ECO:0000256" key="1">
    <source>
        <dbReference type="SAM" id="MobiDB-lite"/>
    </source>
</evidence>
<dbReference type="RefSeq" id="WP_153318595.1">
    <property type="nucleotide sequence ID" value="NZ_WIRN01000115.1"/>
</dbReference>
<name>A0A6A7ZUF6_RHIML</name>
<organism evidence="2">
    <name type="scientific">Rhizobium meliloti</name>
    <name type="common">Ensifer meliloti</name>
    <name type="synonym">Sinorhizobium meliloti</name>
    <dbReference type="NCBI Taxonomy" id="382"/>
    <lineage>
        <taxon>Bacteria</taxon>
        <taxon>Pseudomonadati</taxon>
        <taxon>Pseudomonadota</taxon>
        <taxon>Alphaproteobacteria</taxon>
        <taxon>Hyphomicrobiales</taxon>
        <taxon>Rhizobiaceae</taxon>
        <taxon>Sinorhizobium/Ensifer group</taxon>
        <taxon>Sinorhizobium</taxon>
    </lineage>
</organism>
<protein>
    <submittedName>
        <fullName evidence="2">Phosphotransferase</fullName>
    </submittedName>
</protein>
<feature type="compositionally biased region" description="Basic and acidic residues" evidence="1">
    <location>
        <begin position="288"/>
        <end position="302"/>
    </location>
</feature>
<proteinExistence type="predicted"/>
<dbReference type="GO" id="GO:0016740">
    <property type="term" value="F:transferase activity"/>
    <property type="evidence" value="ECO:0007669"/>
    <property type="project" value="UniProtKB-KW"/>
</dbReference>
<evidence type="ECO:0000313" key="2">
    <source>
        <dbReference type="EMBL" id="MQW06496.1"/>
    </source>
</evidence>
<dbReference type="AlphaFoldDB" id="A0A6A7ZUF6"/>
<dbReference type="Gene3D" id="3.90.1200.10">
    <property type="match status" value="1"/>
</dbReference>
<dbReference type="SUPFAM" id="SSF56112">
    <property type="entry name" value="Protein kinase-like (PK-like)"/>
    <property type="match status" value="1"/>
</dbReference>
<comment type="caution">
    <text evidence="2">The sequence shown here is derived from an EMBL/GenBank/DDBJ whole genome shotgun (WGS) entry which is preliminary data.</text>
</comment>
<dbReference type="EMBL" id="WISP01000172">
    <property type="protein sequence ID" value="MQW06496.1"/>
    <property type="molecule type" value="Genomic_DNA"/>
</dbReference>
<accession>A0A6A7ZUF6</accession>
<feature type="region of interest" description="Disordered" evidence="1">
    <location>
        <begin position="287"/>
        <end position="310"/>
    </location>
</feature>
<keyword evidence="2" id="KW-0808">Transferase</keyword>
<gene>
    <name evidence="2" type="ORF">GHK45_23040</name>
</gene>